<feature type="binding site" evidence="11">
    <location>
        <position position="1073"/>
    </location>
    <ligand>
        <name>[4Fe-4S] cluster</name>
        <dbReference type="ChEBI" id="CHEBI:49883"/>
        <label>3</label>
    </ligand>
</feature>
<keyword evidence="4 11" id="KW-0479">Metal-binding</keyword>
<dbReference type="FunFam" id="3.40.50.970:FF:000012">
    <property type="entry name" value="Pyruvate:ferredoxin (Flavodoxin) oxidoreductase"/>
    <property type="match status" value="1"/>
</dbReference>
<dbReference type="Proteomes" id="UP000292223">
    <property type="component" value="Unassembled WGS sequence"/>
</dbReference>
<dbReference type="InterPro" id="IPR033412">
    <property type="entry name" value="PFOR_II"/>
</dbReference>
<organism evidence="14 15">
    <name type="scientific">Enterococcus faecalis</name>
    <name type="common">Streptococcus faecalis</name>
    <dbReference type="NCBI Taxonomy" id="1351"/>
    <lineage>
        <taxon>Bacteria</taxon>
        <taxon>Bacillati</taxon>
        <taxon>Bacillota</taxon>
        <taxon>Bacilli</taxon>
        <taxon>Lactobacillales</taxon>
        <taxon>Enterococcaceae</taxon>
        <taxon>Enterococcus</taxon>
    </lineage>
</organism>
<sequence>MRKMKTMDGNAAAAYISYAFTELAAIYPITPSSTMAELVDQWSAEGKKNIFGQPVKVVEMQSEAGAAGVVHGSLKTGALTTTYTASQGLLLMIPNMYKIAGELLPSVFHVASRALTTNALNIFGDQGDVMAARQTGFAMLSESSVQEVMDLAPVAHLASIEASVPFMNFFDGFRTSHEIQKVAVLDYEELAPLVNQEKLAKFRRRSMNPNHPSVSGMNQNPDIHFQQRETINPYYEKLPGIVQKYMTEINRLRGTNYDLVTYYGAEDAEEVIVTMGSVAQTIEQTVDYLQEQGRKVGFLNVHLYRPFPVETFLEKIPQSVKAIAVLDRTKEPGAGGEPLLLDVQSAMYEADIRPTIIGGRYGLGSKDVLPNQIVAVFDELMKERSAMKKRFTIGIDDDLTYTSLEVGKPLDLTNPKTYQAKFWGFGSDGTVGANKSAIKIIGDHTDKYAQGFFYYDSKKSGGLTVSHLRFGETPIRSTYLIEHSDFVACHTAAYLHTYDLVKGLKKGGTFLLNTIWNDEQLARFLPNQLKRYLAENEIQFYTINAVKLASEVGLGGRINTAMETAFFKLAQIMPFEQVLPILKEEALKSYGHKSMKVVEKNIQAIDKTVELLHQVPVPAEWRTLEVQPRKRSEHVSDFVHEIVEPINRQEGNALSVATLAKNGMTDGRMPLGTAAVEKRGVALEVPEWISDRCTMCNECAFVCPHAAIRPFLADEEEMTEAPEGFIVRDLRGADGLKYRIQVSVKDCTGCGLCVEACPAKGKALVMKPYEEEKEQAMNWAFAMTLRQKENPAKPNTVLGSQFNKPLLEFSGACSGCGETPYVKLLTQMFGDRMLIANATGCSSIWGAAAGVTPYTMNEQGQGPAWSNSLLEDNAEFGYGMLLATQARRERLASKMTKAFSVASDSLRLLMEDWIAHLSESEGTQQRAAKLRAALLEEKTNQPLLEAIYDDQDLFVKPSQWMIGGDGWAYDIGYGGIDHVLASGADVNMLVLDNEVYSNTGGQTSKATPASAIAKFAASGKYASKKDLGMMAMTYENVYVAQIASGANQMQTIKAFEEAEKFPGPSIIIAYTPCITHGLAGGMSQTLKEAKDAVHSGYWSLYRYNPLLREKGKEPMTLDFKKPDFSLMKEFMRQQVRFASLESSQPDTAELLFNKTINDAKRRFYNYARLAGQEEKIRAKLEKQSEPEINTPENEKPRVKKERVVDPEAEARRAARRAERAAKRKQREQD</sequence>
<dbReference type="AlphaFoldDB" id="A0A8B3RXK6"/>
<dbReference type="InterPro" id="IPR011766">
    <property type="entry name" value="TPP_enzyme_TPP-bd"/>
</dbReference>
<feature type="site" description="Important for catalytic activity" evidence="10">
    <location>
        <position position="30"/>
    </location>
</feature>
<dbReference type="Pfam" id="PF02775">
    <property type="entry name" value="TPP_enzyme_C"/>
    <property type="match status" value="1"/>
</dbReference>
<feature type="binding site" evidence="11">
    <location>
        <position position="813"/>
    </location>
    <ligand>
        <name>[4Fe-4S] cluster</name>
        <dbReference type="ChEBI" id="CHEBI:49883"/>
        <label>3</label>
    </ligand>
</feature>
<dbReference type="InterPro" id="IPR019456">
    <property type="entry name" value="Pyrv-flavodox_OxRtase_EKR"/>
</dbReference>
<proteinExistence type="inferred from homology"/>
<dbReference type="NCBIfam" id="TIGR02176">
    <property type="entry name" value="pyruv_ox_red"/>
    <property type="match status" value="1"/>
</dbReference>
<feature type="site" description="Important for catalytic activity" evidence="10">
    <location>
        <position position="63"/>
    </location>
</feature>
<keyword evidence="14" id="KW-0670">Pyruvate</keyword>
<dbReference type="GO" id="GO:0022900">
    <property type="term" value="P:electron transport chain"/>
    <property type="evidence" value="ECO:0007669"/>
    <property type="project" value="InterPro"/>
</dbReference>
<evidence type="ECO:0000256" key="3">
    <source>
        <dbReference type="ARBA" id="ARBA00022485"/>
    </source>
</evidence>
<feature type="compositionally biased region" description="Basic and acidic residues" evidence="12">
    <location>
        <begin position="1192"/>
        <end position="1229"/>
    </location>
</feature>
<dbReference type="InterPro" id="IPR029061">
    <property type="entry name" value="THDP-binding"/>
</dbReference>
<feature type="binding site" evidence="11">
    <location>
        <position position="747"/>
    </location>
    <ligand>
        <name>[4Fe-4S] cluster</name>
        <dbReference type="ChEBI" id="CHEBI:49883"/>
        <label>2</label>
    </ligand>
</feature>
<feature type="binding site" evidence="11">
    <location>
        <position position="841"/>
    </location>
    <ligand>
        <name>[4Fe-4S] cluster</name>
        <dbReference type="ChEBI" id="CHEBI:49883"/>
        <label>3</label>
    </ligand>
</feature>
<accession>A0A8B3RXK6</accession>
<dbReference type="Pfam" id="PF17147">
    <property type="entry name" value="PFOR_II"/>
    <property type="match status" value="1"/>
</dbReference>
<feature type="binding site" evidence="11">
    <location>
        <position position="816"/>
    </location>
    <ligand>
        <name>[4Fe-4S] cluster</name>
        <dbReference type="ChEBI" id="CHEBI:49883"/>
        <label>3</label>
    </ligand>
</feature>
<dbReference type="PIRSF" id="PIRSF000159">
    <property type="entry name" value="NifJ"/>
    <property type="match status" value="1"/>
</dbReference>
<dbReference type="InterPro" id="IPR037112">
    <property type="entry name" value="Pyrv-flavodox_OxR_EKR_sf"/>
</dbReference>
<keyword evidence="3 11" id="KW-0004">4Fe-4S</keyword>
<comment type="similarity">
    <text evidence="1 9">Belongs to the pyruvate:ferredoxin/flavodoxin oxidoreductase family.</text>
</comment>
<dbReference type="Gene3D" id="3.40.50.970">
    <property type="match status" value="2"/>
</dbReference>
<evidence type="ECO:0000256" key="9">
    <source>
        <dbReference type="PIRNR" id="PIRNR000159"/>
    </source>
</evidence>
<dbReference type="GO" id="GO:0006979">
    <property type="term" value="P:response to oxidative stress"/>
    <property type="evidence" value="ECO:0007669"/>
    <property type="project" value="TreeGrafter"/>
</dbReference>
<dbReference type="SUPFAM" id="SSF52922">
    <property type="entry name" value="TK C-terminal domain-like"/>
    <property type="match status" value="1"/>
</dbReference>
<evidence type="ECO:0000256" key="10">
    <source>
        <dbReference type="PIRSR" id="PIRSR000159-2"/>
    </source>
</evidence>
<evidence type="ECO:0000313" key="15">
    <source>
        <dbReference type="Proteomes" id="UP000292223"/>
    </source>
</evidence>
<dbReference type="InterPro" id="IPR019752">
    <property type="entry name" value="Pyrv/ketoisovalerate_OxRed_cat"/>
</dbReference>
<keyword evidence="6 9" id="KW-0560">Oxidoreductase</keyword>
<dbReference type="Gene3D" id="3.40.50.920">
    <property type="match status" value="1"/>
</dbReference>
<feature type="binding site" evidence="11">
    <location>
        <position position="696"/>
    </location>
    <ligand>
        <name>[4Fe-4S] cluster</name>
        <dbReference type="ChEBI" id="CHEBI:49883"/>
        <label>1</label>
    </ligand>
</feature>
<dbReference type="SUPFAM" id="SSF53323">
    <property type="entry name" value="Pyruvate-ferredoxin oxidoreductase, PFOR, domain III"/>
    <property type="match status" value="1"/>
</dbReference>
<dbReference type="InterPro" id="IPR002880">
    <property type="entry name" value="Pyrv_Fd/Flavodoxin_OxRdtase_N"/>
</dbReference>
<dbReference type="PROSITE" id="PS00198">
    <property type="entry name" value="4FE4S_FER_1"/>
    <property type="match status" value="1"/>
</dbReference>
<feature type="region of interest" description="Disordered" evidence="12">
    <location>
        <begin position="1180"/>
        <end position="1229"/>
    </location>
</feature>
<dbReference type="InterPro" id="IPR002869">
    <property type="entry name" value="Pyrv_flavodox_OxRed_cen"/>
</dbReference>
<feature type="domain" description="4Fe-4S ferredoxin-type" evidence="13">
    <location>
        <begin position="738"/>
        <end position="769"/>
    </location>
</feature>
<feature type="binding site" evidence="11">
    <location>
        <position position="750"/>
    </location>
    <ligand>
        <name>[4Fe-4S] cluster</name>
        <dbReference type="ChEBI" id="CHEBI:49883"/>
        <label>2</label>
    </ligand>
</feature>
<dbReference type="Gene3D" id="4.10.780.10">
    <property type="entry name" value="Pyruvate-flavodoxin oxidoreductase, EKR domain"/>
    <property type="match status" value="1"/>
</dbReference>
<dbReference type="InterPro" id="IPR009014">
    <property type="entry name" value="Transketo_C/PFOR_II"/>
</dbReference>
<evidence type="ECO:0000256" key="7">
    <source>
        <dbReference type="ARBA" id="ARBA00023004"/>
    </source>
</evidence>
<dbReference type="PROSITE" id="PS51379">
    <property type="entry name" value="4FE4S_FER_2"/>
    <property type="match status" value="2"/>
</dbReference>
<evidence type="ECO:0000256" key="6">
    <source>
        <dbReference type="ARBA" id="ARBA00023002"/>
    </source>
</evidence>
<comment type="cofactor">
    <cofactor evidence="11">
        <name>[4Fe-4S] cluster</name>
        <dbReference type="ChEBI" id="CHEBI:49883"/>
    </cofactor>
    <text evidence="11">Binds 3 [4Fe-4S] clusters per subunit.</text>
</comment>
<dbReference type="SUPFAM" id="SSF52518">
    <property type="entry name" value="Thiamin diphosphate-binding fold (THDP-binding)"/>
    <property type="match status" value="2"/>
</dbReference>
<feature type="binding site" evidence="11">
    <location>
        <position position="693"/>
    </location>
    <ligand>
        <name>[4Fe-4S] cluster</name>
        <dbReference type="ChEBI" id="CHEBI:49883"/>
        <label>1</label>
    </ligand>
</feature>
<reference evidence="14 15" key="1">
    <citation type="submission" date="2019-02" db="EMBL/GenBank/DDBJ databases">
        <title>From farm to fork: dissemination of Tn554::fexA-optrA in linezolid-resistant Enterococcus faecalis clones from chicken feces and meat in Tunisia.</title>
        <authorList>
            <person name="Tedim A.P."/>
            <person name="Elghaieb H."/>
            <person name="Abbassi M.S."/>
            <person name="Novais C."/>
            <person name="Hassen A."/>
            <person name="Peixe L."/>
            <person name="Freitas A.R."/>
        </authorList>
    </citation>
    <scope>NUCLEOTIDE SEQUENCE [LARGE SCALE GENOMIC DNA]</scope>
    <source>
        <strain evidence="14 15">728T</strain>
    </source>
</reference>
<dbReference type="GO" id="GO:0005506">
    <property type="term" value="F:iron ion binding"/>
    <property type="evidence" value="ECO:0007669"/>
    <property type="project" value="InterPro"/>
</dbReference>
<feature type="binding site" evidence="11">
    <location>
        <position position="753"/>
    </location>
    <ligand>
        <name>[4Fe-4S] cluster</name>
        <dbReference type="ChEBI" id="CHEBI:49883"/>
        <label>2</label>
    </ligand>
</feature>
<protein>
    <submittedName>
        <fullName evidence="14">Pyruvate:ferredoxin (Flavodoxin) oxidoreductase</fullName>
    </submittedName>
</protein>
<keyword evidence="5 9" id="KW-0249">Electron transport</keyword>
<evidence type="ECO:0000259" key="13">
    <source>
        <dbReference type="PROSITE" id="PS51379"/>
    </source>
</evidence>
<dbReference type="InterPro" id="IPR017900">
    <property type="entry name" value="4Fe4S_Fe_S_CS"/>
</dbReference>
<dbReference type="Gene3D" id="3.40.920.10">
    <property type="entry name" value="Pyruvate-ferredoxin oxidoreductase, PFOR, domain III"/>
    <property type="match status" value="1"/>
</dbReference>
<feature type="site" description="Important for catalytic activity" evidence="10">
    <location>
        <position position="113"/>
    </location>
</feature>
<name>A0A8B3RXK6_ENTFL</name>
<comment type="caution">
    <text evidence="14">The sequence shown here is derived from an EMBL/GenBank/DDBJ whole genome shotgun (WGS) entry which is preliminary data.</text>
</comment>
<dbReference type="InterPro" id="IPR050722">
    <property type="entry name" value="Pyruvate:ferred/Flavod_OxRd"/>
</dbReference>
<feature type="binding site" evidence="11">
    <location>
        <position position="757"/>
    </location>
    <ligand>
        <name>[4Fe-4S] cluster</name>
        <dbReference type="ChEBI" id="CHEBI:49883"/>
        <label>1</label>
    </ligand>
</feature>
<dbReference type="FunFam" id="3.30.70.20:FF:000022">
    <property type="entry name" value="Pyruvate:ferredoxin (Flavodoxin) oxidoreductase"/>
    <property type="match status" value="1"/>
</dbReference>
<dbReference type="CDD" id="cd03377">
    <property type="entry name" value="TPP_PFOR_PNO"/>
    <property type="match status" value="1"/>
</dbReference>
<dbReference type="Pfam" id="PF13484">
    <property type="entry name" value="Fer4_16"/>
    <property type="match status" value="1"/>
</dbReference>
<dbReference type="PANTHER" id="PTHR32154">
    <property type="entry name" value="PYRUVATE-FLAVODOXIN OXIDOREDUCTASE-RELATED"/>
    <property type="match status" value="1"/>
</dbReference>
<dbReference type="SMART" id="SM00890">
    <property type="entry name" value="EKR"/>
    <property type="match status" value="1"/>
</dbReference>
<dbReference type="EMBL" id="SEWT01000002">
    <property type="protein sequence ID" value="RYU34630.1"/>
    <property type="molecule type" value="Genomic_DNA"/>
</dbReference>
<dbReference type="InterPro" id="IPR017896">
    <property type="entry name" value="4Fe4S_Fe-S-bd"/>
</dbReference>
<feature type="binding site" evidence="11">
    <location>
        <position position="703"/>
    </location>
    <ligand>
        <name>[4Fe-4S] cluster</name>
        <dbReference type="ChEBI" id="CHEBI:49883"/>
        <label>2</label>
    </ligand>
</feature>
<keyword evidence="2 9" id="KW-0813">Transport</keyword>
<dbReference type="FunFam" id="3.40.50.970:FF:000041">
    <property type="entry name" value="Pyruvate:ferredoxin (Flavodoxin) oxidoreductase"/>
    <property type="match status" value="1"/>
</dbReference>
<evidence type="ECO:0000256" key="1">
    <source>
        <dbReference type="ARBA" id="ARBA00009032"/>
    </source>
</evidence>
<evidence type="ECO:0000256" key="12">
    <source>
        <dbReference type="SAM" id="MobiDB-lite"/>
    </source>
</evidence>
<evidence type="ECO:0000256" key="2">
    <source>
        <dbReference type="ARBA" id="ARBA00022448"/>
    </source>
</evidence>
<evidence type="ECO:0000256" key="8">
    <source>
        <dbReference type="ARBA" id="ARBA00023014"/>
    </source>
</evidence>
<evidence type="ECO:0000256" key="5">
    <source>
        <dbReference type="ARBA" id="ARBA00022982"/>
    </source>
</evidence>
<keyword evidence="7 11" id="KW-0408">Iron</keyword>
<dbReference type="FunFam" id="3.40.50.920:FF:000007">
    <property type="entry name" value="Pyruvate:ferredoxin (Flavodoxin) oxidoreductase"/>
    <property type="match status" value="1"/>
</dbReference>
<feature type="domain" description="4Fe-4S ferredoxin-type" evidence="13">
    <location>
        <begin position="684"/>
        <end position="713"/>
    </location>
</feature>
<evidence type="ECO:0000256" key="4">
    <source>
        <dbReference type="ARBA" id="ARBA00022723"/>
    </source>
</evidence>
<dbReference type="InterPro" id="IPR011895">
    <property type="entry name" value="Pyrv_flavodox_OxRed"/>
</dbReference>
<dbReference type="Pfam" id="PF01855">
    <property type="entry name" value="POR_N"/>
    <property type="match status" value="1"/>
</dbReference>
<feature type="binding site" evidence="11">
    <location>
        <position position="699"/>
    </location>
    <ligand>
        <name>[4Fe-4S] cluster</name>
        <dbReference type="ChEBI" id="CHEBI:49883"/>
        <label>1</label>
    </ligand>
</feature>
<keyword evidence="8 11" id="KW-0411">Iron-sulfur</keyword>
<evidence type="ECO:0000256" key="11">
    <source>
        <dbReference type="PIRSR" id="PIRSR000159-50"/>
    </source>
</evidence>
<dbReference type="GO" id="GO:0030976">
    <property type="term" value="F:thiamine pyrophosphate binding"/>
    <property type="evidence" value="ECO:0007669"/>
    <property type="project" value="InterPro"/>
</dbReference>
<dbReference type="CDD" id="cd07034">
    <property type="entry name" value="TPP_PYR_PFOR_IOR-alpha_like"/>
    <property type="match status" value="1"/>
</dbReference>
<dbReference type="GO" id="GO:0051539">
    <property type="term" value="F:4 iron, 4 sulfur cluster binding"/>
    <property type="evidence" value="ECO:0007669"/>
    <property type="project" value="UniProtKB-KW"/>
</dbReference>
<dbReference type="SUPFAM" id="SSF54862">
    <property type="entry name" value="4Fe-4S ferredoxins"/>
    <property type="match status" value="1"/>
</dbReference>
<evidence type="ECO:0000313" key="14">
    <source>
        <dbReference type="EMBL" id="RYU34630.1"/>
    </source>
</evidence>
<dbReference type="PANTHER" id="PTHR32154:SF0">
    <property type="entry name" value="PYRUVATE-FLAVODOXIN OXIDOREDUCTASE-RELATED"/>
    <property type="match status" value="1"/>
</dbReference>
<dbReference type="Pfam" id="PF01558">
    <property type="entry name" value="POR"/>
    <property type="match status" value="1"/>
</dbReference>
<dbReference type="GO" id="GO:0016903">
    <property type="term" value="F:oxidoreductase activity, acting on the aldehyde or oxo group of donors"/>
    <property type="evidence" value="ECO:0007669"/>
    <property type="project" value="InterPro"/>
</dbReference>
<feature type="site" description="Important for catalytic activity" evidence="10">
    <location>
        <position position="998"/>
    </location>
</feature>
<gene>
    <name evidence="14" type="primary">nifJ</name>
    <name evidence="14" type="ORF">EU507_03965</name>
</gene>
<dbReference type="Gene3D" id="3.30.70.20">
    <property type="match status" value="1"/>
</dbReference>
<dbReference type="Pfam" id="PF10371">
    <property type="entry name" value="EKR"/>
    <property type="match status" value="1"/>
</dbReference>
<dbReference type="FunFam" id="3.40.920.10:FF:000001">
    <property type="entry name" value="Pyruvate:ferredoxin (Flavodoxin) oxidoreductase"/>
    <property type="match status" value="1"/>
</dbReference>